<dbReference type="EMBL" id="CAXKWB010000136">
    <property type="protein sequence ID" value="CAL4059469.1"/>
    <property type="molecule type" value="Genomic_DNA"/>
</dbReference>
<sequence length="133" mass="14669">MACRTHVLDSLEGNSQTKEVLKDSALDGPNLFGNIPESHLRKLEASGDYSRTNYRLRPKPKGGFASTSANTGFKRDPDASTSAPPDKMVKSNLSHFLGQTSYKQQFVPEGSDHSRASSSRGNHFKRGFRRGKQ</sequence>
<keyword evidence="3" id="KW-1185">Reference proteome</keyword>
<evidence type="ECO:0000256" key="1">
    <source>
        <dbReference type="SAM" id="MobiDB-lite"/>
    </source>
</evidence>
<name>A0AAV2PH89_MEGNR</name>
<feature type="compositionally biased region" description="Basic residues" evidence="1">
    <location>
        <begin position="122"/>
        <end position="133"/>
    </location>
</feature>
<feature type="compositionally biased region" description="Polar residues" evidence="1">
    <location>
        <begin position="91"/>
        <end position="104"/>
    </location>
</feature>
<comment type="caution">
    <text evidence="2">The sequence shown here is derived from an EMBL/GenBank/DDBJ whole genome shotgun (WGS) entry which is preliminary data.</text>
</comment>
<dbReference type="Proteomes" id="UP001497623">
    <property type="component" value="Unassembled WGS sequence"/>
</dbReference>
<gene>
    <name evidence="2" type="ORF">MNOR_LOCUS591</name>
</gene>
<evidence type="ECO:0000313" key="2">
    <source>
        <dbReference type="EMBL" id="CAL4059469.1"/>
    </source>
</evidence>
<dbReference type="AlphaFoldDB" id="A0AAV2PH89"/>
<proteinExistence type="predicted"/>
<reference evidence="2 3" key="1">
    <citation type="submission" date="2024-05" db="EMBL/GenBank/DDBJ databases">
        <authorList>
            <person name="Wallberg A."/>
        </authorList>
    </citation>
    <scope>NUCLEOTIDE SEQUENCE [LARGE SCALE GENOMIC DNA]</scope>
</reference>
<accession>A0AAV2PH89</accession>
<evidence type="ECO:0000313" key="3">
    <source>
        <dbReference type="Proteomes" id="UP001497623"/>
    </source>
</evidence>
<protein>
    <submittedName>
        <fullName evidence="2">Uncharacterized protein</fullName>
    </submittedName>
</protein>
<organism evidence="2 3">
    <name type="scientific">Meganyctiphanes norvegica</name>
    <name type="common">Northern krill</name>
    <name type="synonym">Thysanopoda norvegica</name>
    <dbReference type="NCBI Taxonomy" id="48144"/>
    <lineage>
        <taxon>Eukaryota</taxon>
        <taxon>Metazoa</taxon>
        <taxon>Ecdysozoa</taxon>
        <taxon>Arthropoda</taxon>
        <taxon>Crustacea</taxon>
        <taxon>Multicrustacea</taxon>
        <taxon>Malacostraca</taxon>
        <taxon>Eumalacostraca</taxon>
        <taxon>Eucarida</taxon>
        <taxon>Euphausiacea</taxon>
        <taxon>Euphausiidae</taxon>
        <taxon>Meganyctiphanes</taxon>
    </lineage>
</organism>
<feature type="region of interest" description="Disordered" evidence="1">
    <location>
        <begin position="45"/>
        <end position="133"/>
    </location>
</feature>